<dbReference type="EMBL" id="GQ983381">
    <property type="protein sequence ID" value="ACX85541.1"/>
    <property type="molecule type" value="Genomic_DNA"/>
</dbReference>
<accession>D0UZ89</accession>
<geneLocation type="plasmid" evidence="1">
    <name>pCQ3</name>
</geneLocation>
<name>D0UZ89_9ACTN</name>
<dbReference type="Pfam" id="PF03864">
    <property type="entry name" value="Phage_cap_E"/>
    <property type="match status" value="1"/>
</dbReference>
<reference evidence="1" key="1">
    <citation type="journal article" date="2010" name="J. Bacteriol.">
        <title>Characterization of the replication, transfer, and plasmid/lytic phage cycle of the Streptomyces plasmid-phage pZL12.</title>
        <authorList>
            <person name="Zhong L."/>
            <person name="Cheng Q."/>
            <person name="Tian X."/>
            <person name="Zhao L."/>
            <person name="Qin Z."/>
        </authorList>
    </citation>
    <scope>NUCLEOTIDE SEQUENCE</scope>
    <source>
        <strain evidence="1">W9</strain>
        <plasmid evidence="1">pCQ3</plasmid>
    </source>
</reference>
<evidence type="ECO:0000313" key="1">
    <source>
        <dbReference type="EMBL" id="ACX85541.1"/>
    </source>
</evidence>
<dbReference type="InterPro" id="IPR005564">
    <property type="entry name" value="Major_capsid_GpE"/>
</dbReference>
<organism evidence="1">
    <name type="scientific">Streptomyces sp. W9</name>
    <dbReference type="NCBI Taxonomy" id="682410"/>
    <lineage>
        <taxon>Bacteria</taxon>
        <taxon>Bacillati</taxon>
        <taxon>Actinomycetota</taxon>
        <taxon>Actinomycetes</taxon>
        <taxon>Kitasatosporales</taxon>
        <taxon>Streptomycetaceae</taxon>
        <taxon>Streptomyces</taxon>
    </lineage>
</organism>
<dbReference type="InterPro" id="IPR053738">
    <property type="entry name" value="Lambda_capsid_assembly"/>
</dbReference>
<protein>
    <submittedName>
        <fullName evidence="1">PCQ3_40</fullName>
    </submittedName>
</protein>
<dbReference type="RefSeq" id="WP_012840426.1">
    <property type="nucleotide sequence ID" value="NC_013449.1"/>
</dbReference>
<dbReference type="Gene3D" id="3.90.1690.10">
    <property type="entry name" value="phage-related protein like domain"/>
    <property type="match status" value="1"/>
</dbReference>
<sequence>MSTTLDRLLQNVTPEDINAYINGLPTPNTYALTQSVIPERKIYGPKFRIESNKRRVNAAKFRAFDTPHALARRQAERVVNEGMLPPVGQTLEMGELSLILHHARRGADDQEFIDALYDDLERHFTSIKTAMEIAAGELLATGVVNLPGVGLDVNWNVPTENKPVAATPWDQAGATPLTDEMAWIRYLKSVGAPRPARVITSERAASVLASNLEYRTAFWNSSSPETTPSATLSPPDVNAVRARWNLPPIEIYDEQVWSDDQYIRTTPESLWAMVPPNPEQWAQTQYGVTAEQDNLDSTGNPGLEASREPGMYVSYEKKSNPVQFSTTANAVAMPVLYVPNFHISATVLSED</sequence>
<gene>
    <name evidence="1" type="ORF">pCQ3.40</name>
</gene>
<proteinExistence type="predicted"/>
<keyword evidence="1" id="KW-0614">Plasmid</keyword>
<dbReference type="AlphaFoldDB" id="D0UZ89"/>